<proteinExistence type="predicted"/>
<name>A0ABS2W0A8_STRAS</name>
<dbReference type="Proteomes" id="UP000788262">
    <property type="component" value="Unassembled WGS sequence"/>
</dbReference>
<keyword evidence="3" id="KW-1185">Reference proteome</keyword>
<evidence type="ECO:0000259" key="1">
    <source>
        <dbReference type="Pfam" id="PF15633"/>
    </source>
</evidence>
<dbReference type="EMBL" id="JAFFZS010000045">
    <property type="protein sequence ID" value="MBN0048698.1"/>
    <property type="molecule type" value="Genomic_DNA"/>
</dbReference>
<comment type="caution">
    <text evidence="2">The sequence shown here is derived from an EMBL/GenBank/DDBJ whole genome shotgun (WGS) entry which is preliminary data.</text>
</comment>
<gene>
    <name evidence="2" type="ORF">JS756_32335</name>
</gene>
<dbReference type="Pfam" id="PF15633">
    <property type="entry name" value="Tox-ART-HYD1"/>
    <property type="match status" value="1"/>
</dbReference>
<feature type="domain" description="Tox-ART-HYD1" evidence="1">
    <location>
        <begin position="2"/>
        <end position="52"/>
    </location>
</feature>
<protein>
    <recommendedName>
        <fullName evidence="1">Tox-ART-HYD1 domain-containing protein</fullName>
    </recommendedName>
</protein>
<dbReference type="InterPro" id="IPR028920">
    <property type="entry name" value="Tox-ART-HYD1_dom"/>
</dbReference>
<organism evidence="2 3">
    <name type="scientific">Streptomyces actuosus</name>
    <dbReference type="NCBI Taxonomy" id="1885"/>
    <lineage>
        <taxon>Bacteria</taxon>
        <taxon>Bacillati</taxon>
        <taxon>Actinomycetota</taxon>
        <taxon>Actinomycetes</taxon>
        <taxon>Kitasatosporales</taxon>
        <taxon>Streptomycetaceae</taxon>
        <taxon>Streptomyces</taxon>
    </lineage>
</organism>
<evidence type="ECO:0000313" key="2">
    <source>
        <dbReference type="EMBL" id="MBN0048698.1"/>
    </source>
</evidence>
<sequence>MSDIAPGTLRNGQLAHRFVRMGFLGARFSHYLEVDVTGPEVIEGRANVFVVPN</sequence>
<accession>A0ABS2W0A8</accession>
<reference evidence="2 3" key="1">
    <citation type="submission" date="2021-02" db="EMBL/GenBank/DDBJ databases">
        <title>Whole genome sequencing of Streptomyces actuosus VRA1.</title>
        <authorList>
            <person name="Sen G."/>
            <person name="Sen A."/>
        </authorList>
    </citation>
    <scope>NUCLEOTIDE SEQUENCE [LARGE SCALE GENOMIC DNA]</scope>
    <source>
        <strain evidence="2 3">VRA1</strain>
    </source>
</reference>
<evidence type="ECO:0000313" key="3">
    <source>
        <dbReference type="Proteomes" id="UP000788262"/>
    </source>
</evidence>